<proteinExistence type="predicted"/>
<name>A0A0F7UI38_NEOCL</name>
<keyword evidence="1" id="KW-0732">Signal</keyword>
<feature type="chain" id="PRO_5002523157" evidence="1">
    <location>
        <begin position="29"/>
        <end position="418"/>
    </location>
</feature>
<dbReference type="EMBL" id="LN714486">
    <property type="protein sequence ID" value="CEL69674.1"/>
    <property type="molecule type" value="Genomic_DNA"/>
</dbReference>
<dbReference type="AlphaFoldDB" id="A0A0F7UI38"/>
<sequence length="418" mass="46401">MDGHSKPLARVLAPFLASLLFFTIAALARTSIAAAGIVEAVTERGLPSEETVSPVISPREGTSIPPSAVAAAPEPALLRLSPTRLQKNIIVGEYTSASEMMTALTNGAELTSESTLFEEKPLWLLYALKDSLVTERILQTRLTALCKSGSITGTPFRVLSCQSVIHGLLAKKHGSDSRRFIKYHSLREGRTKRPRTFGIHVSIQSIMNHRNRQAGFRGKKSIPLVDREGNYILGHQEVVDHFLKKERDDGDLPGYFATVSGLACRAAVESFLRAYKETRFAEESLAPNGGVEQHRATWISDLLPSTRVKRKFSLMKQQGRIFLTDVRLMNIIFHIKAVTARLLRGWSGQRLFKNQAASFGYSVTCRNDCANEITKHLSESHVAPTTTRKALKTDRDFATTVSCVQNDWRHTILWNTGC</sequence>
<evidence type="ECO:0000313" key="2">
    <source>
        <dbReference type="EMBL" id="CEL69674.1"/>
    </source>
</evidence>
<accession>A0A0F7UI38</accession>
<evidence type="ECO:0000256" key="1">
    <source>
        <dbReference type="SAM" id="SignalP"/>
    </source>
</evidence>
<reference evidence="2" key="1">
    <citation type="journal article" date="2015" name="PLoS ONE">
        <title>Comprehensive Evaluation of Toxoplasma gondii VEG and Neospora caninum LIV Genomes with Tachyzoite Stage Transcriptome and Proteome Defines Novel Transcript Features.</title>
        <authorList>
            <person name="Ramaprasad A."/>
            <person name="Mourier T."/>
            <person name="Naeem R."/>
            <person name="Malas T.B."/>
            <person name="Moussa E."/>
            <person name="Panigrahi A."/>
            <person name="Vermont S.J."/>
            <person name="Otto T.D."/>
            <person name="Wastling J."/>
            <person name="Pain A."/>
        </authorList>
    </citation>
    <scope>NUCLEOTIDE SEQUENCE</scope>
    <source>
        <strain evidence="2">Liverpool</strain>
    </source>
</reference>
<organism evidence="2">
    <name type="scientific">Neospora caninum (strain Liverpool)</name>
    <dbReference type="NCBI Taxonomy" id="572307"/>
    <lineage>
        <taxon>Eukaryota</taxon>
        <taxon>Sar</taxon>
        <taxon>Alveolata</taxon>
        <taxon>Apicomplexa</taxon>
        <taxon>Conoidasida</taxon>
        <taxon>Coccidia</taxon>
        <taxon>Eucoccidiorida</taxon>
        <taxon>Eimeriorina</taxon>
        <taxon>Sarcocystidae</taxon>
        <taxon>Neospora</taxon>
    </lineage>
</organism>
<gene>
    <name evidence="2" type="ORF">BN1204_053790</name>
</gene>
<feature type="signal peptide" evidence="1">
    <location>
        <begin position="1"/>
        <end position="28"/>
    </location>
</feature>
<protein>
    <submittedName>
        <fullName evidence="2">Uncharacterized protein</fullName>
    </submittedName>
</protein>